<dbReference type="Pfam" id="PF01161">
    <property type="entry name" value="PBP"/>
    <property type="match status" value="1"/>
</dbReference>
<protein>
    <submittedName>
        <fullName evidence="3">YbhB/YbcL family Raf kinase inhibitor-like protein</fullName>
    </submittedName>
</protein>
<reference evidence="2 4" key="1">
    <citation type="submission" date="2019-06" db="EMBL/GenBank/DDBJ databases">
        <title>Sequencing the genomes of 1000 actinobacteria strains.</title>
        <authorList>
            <person name="Klenk H.-P."/>
        </authorList>
    </citation>
    <scope>NUCLEOTIDE SEQUENCE [LARGE SCALE GENOMIC DNA]</scope>
    <source>
        <strain evidence="2 4">DSM 42059</strain>
    </source>
</reference>
<dbReference type="Proteomes" id="UP000318186">
    <property type="component" value="Unassembled WGS sequence"/>
</dbReference>
<dbReference type="EMBL" id="CP109114">
    <property type="protein sequence ID" value="WSC16604.1"/>
    <property type="molecule type" value="Genomic_DNA"/>
</dbReference>
<proteinExistence type="inferred from homology"/>
<dbReference type="InterPro" id="IPR005247">
    <property type="entry name" value="YbhB_YbcL/LppC-like"/>
</dbReference>
<reference evidence="3 5" key="2">
    <citation type="submission" date="2022-10" db="EMBL/GenBank/DDBJ databases">
        <title>The complete genomes of actinobacterial strains from the NBC collection.</title>
        <authorList>
            <person name="Joergensen T.S."/>
            <person name="Alvarez Arevalo M."/>
            <person name="Sterndorff E.B."/>
            <person name="Faurdal D."/>
            <person name="Vuksanovic O."/>
            <person name="Mourched A.-S."/>
            <person name="Charusanti P."/>
            <person name="Shaw S."/>
            <person name="Blin K."/>
            <person name="Weber T."/>
        </authorList>
    </citation>
    <scope>NUCLEOTIDE SEQUENCE [LARGE SCALE GENOMIC DNA]</scope>
    <source>
        <strain evidence="3 5">NBC 01769</strain>
    </source>
</reference>
<evidence type="ECO:0000313" key="2">
    <source>
        <dbReference type="EMBL" id="TWG02213.1"/>
    </source>
</evidence>
<keyword evidence="5" id="KW-1185">Reference proteome</keyword>
<sequence>MTEPKRAPLPHDFHPEVPSFTVVSEDLAPGAVLADAQVLAAGNTSPQLRWEGFPAGTKSFAVTCFDPDAPTGSGFWHWVVFDIPASVTELPAGAGSGKFEGLPPGAVHVRNDYGSKDFGGAAPPAGENHRYVFTVYAVDSEKLGPDGDVSPAVVGFNLRFHTLARAQLIGEYAEPAESTTSR</sequence>
<name>A0A561US97_9ACTN</name>
<dbReference type="RefSeq" id="WP_145762685.1">
    <property type="nucleotide sequence ID" value="NZ_CP109114.1"/>
</dbReference>
<evidence type="ECO:0000313" key="5">
    <source>
        <dbReference type="Proteomes" id="UP001330827"/>
    </source>
</evidence>
<accession>A0A561US97</accession>
<dbReference type="InterPro" id="IPR036610">
    <property type="entry name" value="PEBP-like_sf"/>
</dbReference>
<dbReference type="EMBL" id="VIWW01000001">
    <property type="protein sequence ID" value="TWG02213.1"/>
    <property type="molecule type" value="Genomic_DNA"/>
</dbReference>
<dbReference type="Proteomes" id="UP001330827">
    <property type="component" value="Chromosome"/>
</dbReference>
<dbReference type="AlphaFoldDB" id="A0A561US97"/>
<dbReference type="GO" id="GO:0004860">
    <property type="term" value="F:protein kinase inhibitor activity"/>
    <property type="evidence" value="ECO:0007669"/>
    <property type="project" value="UniProtKB-KW"/>
</dbReference>
<comment type="similarity">
    <text evidence="1">Belongs to the UPF0098 family.</text>
</comment>
<dbReference type="Gene3D" id="3.90.280.10">
    <property type="entry name" value="PEBP-like"/>
    <property type="match status" value="1"/>
</dbReference>
<dbReference type="PANTHER" id="PTHR30289">
    <property type="entry name" value="UNCHARACTERIZED PROTEIN YBCL-RELATED"/>
    <property type="match status" value="1"/>
</dbReference>
<dbReference type="NCBIfam" id="TIGR00481">
    <property type="entry name" value="YbhB/YbcL family Raf kinase inhibitor-like protein"/>
    <property type="match status" value="1"/>
</dbReference>
<dbReference type="CDD" id="cd00865">
    <property type="entry name" value="PEBP_bact_arch"/>
    <property type="match status" value="1"/>
</dbReference>
<keyword evidence="3" id="KW-0649">Protein kinase inhibitor</keyword>
<dbReference type="PANTHER" id="PTHR30289:SF1">
    <property type="entry name" value="PEBP (PHOSPHATIDYLETHANOLAMINE-BINDING PROTEIN) FAMILY PROTEIN"/>
    <property type="match status" value="1"/>
</dbReference>
<gene>
    <name evidence="2" type="ORF">FHX80_11618</name>
    <name evidence="3" type="ORF">OIE64_29735</name>
</gene>
<evidence type="ECO:0000313" key="3">
    <source>
        <dbReference type="EMBL" id="WSC16604.1"/>
    </source>
</evidence>
<evidence type="ECO:0000313" key="4">
    <source>
        <dbReference type="Proteomes" id="UP000318186"/>
    </source>
</evidence>
<organism evidence="2 4">
    <name type="scientific">Streptomyces brevispora</name>
    <dbReference type="NCBI Taxonomy" id="887462"/>
    <lineage>
        <taxon>Bacteria</taxon>
        <taxon>Bacillati</taxon>
        <taxon>Actinomycetota</taxon>
        <taxon>Actinomycetes</taxon>
        <taxon>Kitasatosporales</taxon>
        <taxon>Streptomycetaceae</taxon>
        <taxon>Streptomyces</taxon>
    </lineage>
</organism>
<dbReference type="InterPro" id="IPR008914">
    <property type="entry name" value="PEBP"/>
</dbReference>
<evidence type="ECO:0000256" key="1">
    <source>
        <dbReference type="ARBA" id="ARBA00007120"/>
    </source>
</evidence>
<dbReference type="SUPFAM" id="SSF49777">
    <property type="entry name" value="PEBP-like"/>
    <property type="match status" value="1"/>
</dbReference>
<dbReference type="OrthoDB" id="9797506at2"/>